<dbReference type="InterPro" id="IPR058245">
    <property type="entry name" value="NreC/VraR/RcsB-like_REC"/>
</dbReference>
<dbReference type="CDD" id="cd06170">
    <property type="entry name" value="LuxR_C_like"/>
    <property type="match status" value="1"/>
</dbReference>
<dbReference type="OrthoDB" id="9782896at2"/>
<evidence type="ECO:0000259" key="4">
    <source>
        <dbReference type="PROSITE" id="PS50043"/>
    </source>
</evidence>
<feature type="modified residue" description="4-aspartylphosphate" evidence="3">
    <location>
        <position position="55"/>
    </location>
</feature>
<keyword evidence="7" id="KW-1185">Reference proteome</keyword>
<evidence type="ECO:0000259" key="5">
    <source>
        <dbReference type="PROSITE" id="PS50110"/>
    </source>
</evidence>
<feature type="domain" description="Response regulatory" evidence="5">
    <location>
        <begin position="4"/>
        <end position="119"/>
    </location>
</feature>
<dbReference type="Gene3D" id="3.40.50.2300">
    <property type="match status" value="1"/>
</dbReference>
<dbReference type="PROSITE" id="PS50043">
    <property type="entry name" value="HTH_LUXR_2"/>
    <property type="match status" value="1"/>
</dbReference>
<dbReference type="InterPro" id="IPR011006">
    <property type="entry name" value="CheY-like_superfamily"/>
</dbReference>
<dbReference type="GO" id="GO:0000160">
    <property type="term" value="P:phosphorelay signal transduction system"/>
    <property type="evidence" value="ECO:0007669"/>
    <property type="project" value="InterPro"/>
</dbReference>
<dbReference type="EMBL" id="FSQW01000002">
    <property type="protein sequence ID" value="SIO23358.1"/>
    <property type="molecule type" value="Genomic_DNA"/>
</dbReference>
<dbReference type="AlphaFoldDB" id="A0A1N6HU20"/>
<keyword evidence="1 3" id="KW-0597">Phosphoprotein</keyword>
<dbReference type="SUPFAM" id="SSF52172">
    <property type="entry name" value="CheY-like"/>
    <property type="match status" value="1"/>
</dbReference>
<evidence type="ECO:0000256" key="2">
    <source>
        <dbReference type="ARBA" id="ARBA00023125"/>
    </source>
</evidence>
<evidence type="ECO:0000256" key="1">
    <source>
        <dbReference type="ARBA" id="ARBA00022553"/>
    </source>
</evidence>
<dbReference type="PANTHER" id="PTHR43214">
    <property type="entry name" value="TWO-COMPONENT RESPONSE REGULATOR"/>
    <property type="match status" value="1"/>
</dbReference>
<dbReference type="GO" id="GO:0003677">
    <property type="term" value="F:DNA binding"/>
    <property type="evidence" value="ECO:0007669"/>
    <property type="project" value="UniProtKB-KW"/>
</dbReference>
<organism evidence="6 7">
    <name type="scientific">Parasphingorhabdus marina DSM 22363</name>
    <dbReference type="NCBI Taxonomy" id="1123272"/>
    <lineage>
        <taxon>Bacteria</taxon>
        <taxon>Pseudomonadati</taxon>
        <taxon>Pseudomonadota</taxon>
        <taxon>Alphaproteobacteria</taxon>
        <taxon>Sphingomonadales</taxon>
        <taxon>Sphingomonadaceae</taxon>
        <taxon>Parasphingorhabdus</taxon>
    </lineage>
</organism>
<feature type="domain" description="HTH luxR-type" evidence="4">
    <location>
        <begin position="136"/>
        <end position="201"/>
    </location>
</feature>
<dbReference type="Pfam" id="PF00196">
    <property type="entry name" value="GerE"/>
    <property type="match status" value="1"/>
</dbReference>
<dbReference type="Proteomes" id="UP000185192">
    <property type="component" value="Unassembled WGS sequence"/>
</dbReference>
<evidence type="ECO:0000313" key="7">
    <source>
        <dbReference type="Proteomes" id="UP000185192"/>
    </source>
</evidence>
<dbReference type="InterPro" id="IPR001789">
    <property type="entry name" value="Sig_transdc_resp-reg_receiver"/>
</dbReference>
<dbReference type="InterPro" id="IPR016032">
    <property type="entry name" value="Sig_transdc_resp-reg_C-effctor"/>
</dbReference>
<dbReference type="Pfam" id="PF00072">
    <property type="entry name" value="Response_reg"/>
    <property type="match status" value="1"/>
</dbReference>
<keyword evidence="2" id="KW-0238">DNA-binding</keyword>
<protein>
    <submittedName>
        <fullName evidence="6">Two component transcriptional regulator, LuxR family</fullName>
    </submittedName>
</protein>
<gene>
    <name evidence="6" type="ORF">SAMN02745824_3463</name>
</gene>
<reference evidence="7" key="1">
    <citation type="submission" date="2016-11" db="EMBL/GenBank/DDBJ databases">
        <authorList>
            <person name="Varghese N."/>
            <person name="Submissions S."/>
        </authorList>
    </citation>
    <scope>NUCLEOTIDE SEQUENCE [LARGE SCALE GENOMIC DNA]</scope>
    <source>
        <strain evidence="7">DSM 22363</strain>
    </source>
</reference>
<evidence type="ECO:0000256" key="3">
    <source>
        <dbReference type="PROSITE-ProRule" id="PRU00169"/>
    </source>
</evidence>
<dbReference type="GO" id="GO:0006355">
    <property type="term" value="P:regulation of DNA-templated transcription"/>
    <property type="evidence" value="ECO:0007669"/>
    <property type="project" value="InterPro"/>
</dbReference>
<dbReference type="SMART" id="SM00448">
    <property type="entry name" value="REC"/>
    <property type="match status" value="1"/>
</dbReference>
<dbReference type="PRINTS" id="PR00038">
    <property type="entry name" value="HTHLUXR"/>
</dbReference>
<evidence type="ECO:0000313" key="6">
    <source>
        <dbReference type="EMBL" id="SIO23358.1"/>
    </source>
</evidence>
<dbReference type="RefSeq" id="WP_074206319.1">
    <property type="nucleotide sequence ID" value="NZ_FSQW01000002.1"/>
</dbReference>
<dbReference type="SMART" id="SM00421">
    <property type="entry name" value="HTH_LUXR"/>
    <property type="match status" value="1"/>
</dbReference>
<accession>A0A1N6HU20</accession>
<dbReference type="CDD" id="cd17535">
    <property type="entry name" value="REC_NarL-like"/>
    <property type="match status" value="1"/>
</dbReference>
<dbReference type="STRING" id="1123272.SAMN02745824_3463"/>
<dbReference type="InterPro" id="IPR039420">
    <property type="entry name" value="WalR-like"/>
</dbReference>
<dbReference type="SUPFAM" id="SSF46894">
    <property type="entry name" value="C-terminal effector domain of the bipartite response regulators"/>
    <property type="match status" value="1"/>
</dbReference>
<proteinExistence type="predicted"/>
<name>A0A1N6HU20_9SPHN</name>
<dbReference type="PROSITE" id="PS50110">
    <property type="entry name" value="RESPONSE_REGULATORY"/>
    <property type="match status" value="1"/>
</dbReference>
<dbReference type="InterPro" id="IPR000792">
    <property type="entry name" value="Tscrpt_reg_LuxR_C"/>
</dbReference>
<sequence length="203" mass="22025">MTKKVLHVDDHELTRAGCALVLASQDRYELVHALGKGRDVLPWLKDHDVDVILLDIILEDMSGLSLLAELAAIPDTRVIILTGQNDARQFRFALDMGASGIVQKSDPGDEILAALNAIDGETPYLSPSIASQLQRLGAPPVQLSPRQAAILHYMANGETNKEIGAKLGIAMPTVSFHIAEMRRKLGVSHNRKIVQAAKEIGLI</sequence>